<evidence type="ECO:0000313" key="2">
    <source>
        <dbReference type="EMBL" id="MBX0321751.1"/>
    </source>
</evidence>
<protein>
    <recommendedName>
        <fullName evidence="4">SPW repeat-containing protein</fullName>
    </recommendedName>
</protein>
<keyword evidence="1" id="KW-0472">Membrane</keyword>
<dbReference type="RefSeq" id="WP_220616756.1">
    <property type="nucleotide sequence ID" value="NZ_RKLR01000001.1"/>
</dbReference>
<feature type="transmembrane region" description="Helical" evidence="1">
    <location>
        <begin position="7"/>
        <end position="27"/>
    </location>
</feature>
<feature type="transmembrane region" description="Helical" evidence="1">
    <location>
        <begin position="88"/>
        <end position="108"/>
    </location>
</feature>
<dbReference type="AlphaFoldDB" id="A0AAW4PLW7"/>
<keyword evidence="1" id="KW-0812">Transmembrane</keyword>
<keyword evidence="1" id="KW-1133">Transmembrane helix</keyword>
<organism evidence="2 3">
    <name type="scientific">Haloarcula rubra</name>
    <dbReference type="NCBI Taxonomy" id="2487747"/>
    <lineage>
        <taxon>Archaea</taxon>
        <taxon>Methanobacteriati</taxon>
        <taxon>Methanobacteriota</taxon>
        <taxon>Stenosarchaea group</taxon>
        <taxon>Halobacteria</taxon>
        <taxon>Halobacteriales</taxon>
        <taxon>Haloarculaceae</taxon>
        <taxon>Haloarcula</taxon>
    </lineage>
</organism>
<evidence type="ECO:0000313" key="3">
    <source>
        <dbReference type="Proteomes" id="UP001430377"/>
    </source>
</evidence>
<dbReference type="EMBL" id="RKLR01000001">
    <property type="protein sequence ID" value="MBX0321751.1"/>
    <property type="molecule type" value="Genomic_DNA"/>
</dbReference>
<reference evidence="2 3" key="1">
    <citation type="submission" date="2021-06" db="EMBL/GenBank/DDBJ databases">
        <title>Halomicroarcula sp. a new haloarchaeum isolated from saline soil.</title>
        <authorList>
            <person name="Duran-Viseras A."/>
            <person name="Sanchez-Porro C."/>
            <person name="Ventosa A."/>
        </authorList>
    </citation>
    <scope>NUCLEOTIDE SEQUENCE [LARGE SCALE GENOMIC DNA]</scope>
    <source>
        <strain evidence="2 3">F13</strain>
    </source>
</reference>
<feature type="transmembrane region" description="Helical" evidence="1">
    <location>
        <begin position="33"/>
        <end position="51"/>
    </location>
</feature>
<accession>A0AAW4PLW7</accession>
<keyword evidence="3" id="KW-1185">Reference proteome</keyword>
<name>A0AAW4PLW7_9EURY</name>
<evidence type="ECO:0008006" key="4">
    <source>
        <dbReference type="Google" id="ProtNLM"/>
    </source>
</evidence>
<comment type="caution">
    <text evidence="2">The sequence shown here is derived from an EMBL/GenBank/DDBJ whole genome shotgun (WGS) entry which is preliminary data.</text>
</comment>
<sequence length="131" mass="13255">MVNATKWVGLAGTVVSIVVIFLPSVFSVPHTQALTNLLVGEIAALAVGHSAYRAASGKQAAPLAAVAGVVCGLVLTVSPILFYAVDPFLTVMLVLGLVVTAGGAAAIVDRYLGGEEGRQTGAQRIAKRAGN</sequence>
<feature type="transmembrane region" description="Helical" evidence="1">
    <location>
        <begin position="63"/>
        <end position="82"/>
    </location>
</feature>
<dbReference type="Proteomes" id="UP001430377">
    <property type="component" value="Unassembled WGS sequence"/>
</dbReference>
<evidence type="ECO:0000256" key="1">
    <source>
        <dbReference type="SAM" id="Phobius"/>
    </source>
</evidence>
<proteinExistence type="predicted"/>
<gene>
    <name evidence="2" type="ORF">EGH21_01775</name>
</gene>